<evidence type="ECO:0000256" key="1">
    <source>
        <dbReference type="SAM" id="MobiDB-lite"/>
    </source>
</evidence>
<evidence type="ECO:0000313" key="3">
    <source>
        <dbReference type="Proteomes" id="UP000301309"/>
    </source>
</evidence>
<feature type="region of interest" description="Disordered" evidence="1">
    <location>
        <begin position="34"/>
        <end position="62"/>
    </location>
</feature>
<organism evidence="2 3">
    <name type="scientific">Streptomyces violaceusniger</name>
    <dbReference type="NCBI Taxonomy" id="68280"/>
    <lineage>
        <taxon>Bacteria</taxon>
        <taxon>Bacillati</taxon>
        <taxon>Actinomycetota</taxon>
        <taxon>Actinomycetes</taxon>
        <taxon>Kitasatosporales</taxon>
        <taxon>Streptomycetaceae</taxon>
        <taxon>Streptomyces</taxon>
        <taxon>Streptomyces violaceusniger group</taxon>
    </lineage>
</organism>
<accession>A0A4D4KSN5</accession>
<dbReference type="Gene3D" id="3.30.420.10">
    <property type="entry name" value="Ribonuclease H-like superfamily/Ribonuclease H"/>
    <property type="match status" value="1"/>
</dbReference>
<evidence type="ECO:0008006" key="4">
    <source>
        <dbReference type="Google" id="ProtNLM"/>
    </source>
</evidence>
<dbReference type="GO" id="GO:0003676">
    <property type="term" value="F:nucleic acid binding"/>
    <property type="evidence" value="ECO:0007669"/>
    <property type="project" value="InterPro"/>
</dbReference>
<dbReference type="AlphaFoldDB" id="A0A4D4KSN5"/>
<evidence type="ECO:0000313" key="2">
    <source>
        <dbReference type="EMBL" id="GDY49448.1"/>
    </source>
</evidence>
<keyword evidence="3" id="KW-1185">Reference proteome</keyword>
<name>A0A4D4KSN5_STRVO</name>
<comment type="caution">
    <text evidence="2">The sequence shown here is derived from an EMBL/GenBank/DDBJ whole genome shotgun (WGS) entry which is preliminary data.</text>
</comment>
<feature type="compositionally biased region" description="Pro residues" evidence="1">
    <location>
        <begin position="49"/>
        <end position="62"/>
    </location>
</feature>
<protein>
    <recommendedName>
        <fullName evidence="4">Exonuclease domain-containing protein</fullName>
    </recommendedName>
</protein>
<proteinExistence type="predicted"/>
<sequence>MNFATWPTLLVVDVEGNGTNPPDLVEVAALPIRDGRPDTSTAGAWLIRPPRPVTPAPPASTG</sequence>
<dbReference type="Proteomes" id="UP000301309">
    <property type="component" value="Unassembled WGS sequence"/>
</dbReference>
<dbReference type="InterPro" id="IPR036397">
    <property type="entry name" value="RNaseH_sf"/>
</dbReference>
<reference evidence="2 3" key="1">
    <citation type="journal article" date="2020" name="Int. J. Syst. Evol. Microbiol.">
        <title>Reclassification of Streptomyces castelarensis and Streptomyces sporoclivatus as later heterotypic synonyms of Streptomyces antimycoticus.</title>
        <authorList>
            <person name="Komaki H."/>
            <person name="Tamura T."/>
        </authorList>
    </citation>
    <scope>NUCLEOTIDE SEQUENCE [LARGE SCALE GENOMIC DNA]</scope>
    <source>
        <strain evidence="2 3">NBRC 13459</strain>
    </source>
</reference>
<gene>
    <name evidence="2" type="ORF">SVIO_000710</name>
</gene>
<dbReference type="EMBL" id="BJHW01000001">
    <property type="protein sequence ID" value="GDY49448.1"/>
    <property type="molecule type" value="Genomic_DNA"/>
</dbReference>